<evidence type="ECO:0000313" key="1">
    <source>
        <dbReference type="EMBL" id="PZG15771.1"/>
    </source>
</evidence>
<dbReference type="AlphaFoldDB" id="A0A2W2E0C1"/>
<organism evidence="1 2">
    <name type="scientific">Spongiactinospora gelatinilytica</name>
    <dbReference type="NCBI Taxonomy" id="2666298"/>
    <lineage>
        <taxon>Bacteria</taxon>
        <taxon>Bacillati</taxon>
        <taxon>Actinomycetota</taxon>
        <taxon>Actinomycetes</taxon>
        <taxon>Streptosporangiales</taxon>
        <taxon>Streptosporangiaceae</taxon>
        <taxon>Spongiactinospora</taxon>
    </lineage>
</organism>
<feature type="non-terminal residue" evidence="1">
    <location>
        <position position="1"/>
    </location>
</feature>
<accession>A0A2W2E0C1</accession>
<evidence type="ECO:0000313" key="2">
    <source>
        <dbReference type="Proteomes" id="UP000248544"/>
    </source>
</evidence>
<protein>
    <submittedName>
        <fullName evidence="1">Cupin</fullName>
    </submittedName>
</protein>
<keyword evidence="2" id="KW-1185">Reference proteome</keyword>
<dbReference type="EMBL" id="POUA01000763">
    <property type="protein sequence ID" value="PZG15771.1"/>
    <property type="molecule type" value="Genomic_DNA"/>
</dbReference>
<sequence length="27" mass="3148">TFTKIDMCRAHYERVGLGAGYVDQFIR</sequence>
<proteinExistence type="predicted"/>
<reference evidence="1 2" key="1">
    <citation type="submission" date="2018-01" db="EMBL/GenBank/DDBJ databases">
        <title>Draft genome sequence of Sphaerisporangium sp. 7K107.</title>
        <authorList>
            <person name="Sahin N."/>
            <person name="Saygin H."/>
            <person name="Ay H."/>
        </authorList>
    </citation>
    <scope>NUCLEOTIDE SEQUENCE [LARGE SCALE GENOMIC DNA]</scope>
    <source>
        <strain evidence="1 2">7K107</strain>
    </source>
</reference>
<comment type="caution">
    <text evidence="1">The sequence shown here is derived from an EMBL/GenBank/DDBJ whole genome shotgun (WGS) entry which is preliminary data.</text>
</comment>
<dbReference type="Proteomes" id="UP000248544">
    <property type="component" value="Unassembled WGS sequence"/>
</dbReference>
<name>A0A2W2E0C1_9ACTN</name>
<gene>
    <name evidence="1" type="ORF">C1I98_39195</name>
</gene>